<evidence type="ECO:0000313" key="4">
    <source>
        <dbReference type="Proteomes" id="UP000219612"/>
    </source>
</evidence>
<reference evidence="3 4" key="1">
    <citation type="submission" date="2017-09" db="EMBL/GenBank/DDBJ databases">
        <authorList>
            <person name="Ehlers B."/>
            <person name="Leendertz F.H."/>
        </authorList>
    </citation>
    <scope>NUCLEOTIDE SEQUENCE [LARGE SCALE GENOMIC DNA]</scope>
    <source>
        <strain evidence="3 4">CGMCC 4.6857</strain>
    </source>
</reference>
<evidence type="ECO:0000256" key="2">
    <source>
        <dbReference type="SAM" id="SignalP"/>
    </source>
</evidence>
<proteinExistence type="predicted"/>
<keyword evidence="1" id="KW-0175">Coiled coil</keyword>
<dbReference type="OrthoDB" id="3294255at2"/>
<dbReference type="Proteomes" id="UP000219612">
    <property type="component" value="Unassembled WGS sequence"/>
</dbReference>
<organism evidence="3 4">
    <name type="scientific">Paractinoplanes atraurantiacus</name>
    <dbReference type="NCBI Taxonomy" id="1036182"/>
    <lineage>
        <taxon>Bacteria</taxon>
        <taxon>Bacillati</taxon>
        <taxon>Actinomycetota</taxon>
        <taxon>Actinomycetes</taxon>
        <taxon>Micromonosporales</taxon>
        <taxon>Micromonosporaceae</taxon>
        <taxon>Paractinoplanes</taxon>
    </lineage>
</organism>
<evidence type="ECO:0000313" key="3">
    <source>
        <dbReference type="EMBL" id="SNY61839.1"/>
    </source>
</evidence>
<dbReference type="AlphaFoldDB" id="A0A285JNH4"/>
<dbReference type="RefSeq" id="WP_143235171.1">
    <property type="nucleotide sequence ID" value="NZ_OBDY01000023.1"/>
</dbReference>
<gene>
    <name evidence="3" type="ORF">SAMN05421748_12328</name>
</gene>
<evidence type="ECO:0000256" key="1">
    <source>
        <dbReference type="SAM" id="Coils"/>
    </source>
</evidence>
<feature type="coiled-coil region" evidence="1">
    <location>
        <begin position="233"/>
        <end position="260"/>
    </location>
</feature>
<feature type="chain" id="PRO_5012583316" evidence="2">
    <location>
        <begin position="22"/>
        <end position="353"/>
    </location>
</feature>
<feature type="signal peptide" evidence="2">
    <location>
        <begin position="1"/>
        <end position="21"/>
    </location>
</feature>
<keyword evidence="2" id="KW-0732">Signal</keyword>
<keyword evidence="4" id="KW-1185">Reference proteome</keyword>
<sequence length="353" mass="37469">MAAALILAPALVSGVSAPARAAGPAFSAVTTTTFDQFEEDRIYVRYLASYDPRSLVRTAAWNALVASNVPAAIERFLNSGLAYAVTRSQQLAARNADFARRILATHTAEYSPEVHAAAQYALNSGTSALDAFAKTGYAAAKERDRVAREAAGEQVAALLETDRLFVAHLRDYDPGAQVRAAAGYALRVGATDADLVEFYAYDWAAAAAVDLQNQKVQCTNSDMVWRAKVKTLLADALAAQKAAEEAADEAREQARAAAARAWHALGEQAAPAKSTWDTAVVVAEQQAANWQEVALAAAAAADNPNWDSIALSAQANGQQWTTEQANAAKQAAYWTALYEMALAGELDMQAGAR</sequence>
<protein>
    <submittedName>
        <fullName evidence="3">Uncharacterized protein</fullName>
    </submittedName>
</protein>
<dbReference type="EMBL" id="OBDY01000023">
    <property type="protein sequence ID" value="SNY61839.1"/>
    <property type="molecule type" value="Genomic_DNA"/>
</dbReference>
<accession>A0A285JNH4</accession>
<name>A0A285JNH4_9ACTN</name>